<reference evidence="1 2" key="1">
    <citation type="submission" date="2019-02" db="EMBL/GenBank/DDBJ databases">
        <title>Genome sequencing of the rare red list fungi Hericium alpestre (H. flagellum).</title>
        <authorList>
            <person name="Buettner E."/>
            <person name="Kellner H."/>
        </authorList>
    </citation>
    <scope>NUCLEOTIDE SEQUENCE [LARGE SCALE GENOMIC DNA]</scope>
    <source>
        <strain evidence="1 2">DSM 108284</strain>
    </source>
</reference>
<keyword evidence="2" id="KW-1185">Reference proteome</keyword>
<dbReference type="PANTHER" id="PTHR37287:SF1">
    <property type="entry name" value="INO EIGHTY SUBUNIT 1"/>
    <property type="match status" value="1"/>
</dbReference>
<dbReference type="PANTHER" id="PTHR37287">
    <property type="entry name" value="INO EIGHTY SUBUNIT 1"/>
    <property type="match status" value="1"/>
</dbReference>
<gene>
    <name evidence="1" type="ORF">EWM64_g3592</name>
</gene>
<comment type="caution">
    <text evidence="1">The sequence shown here is derived from an EMBL/GenBank/DDBJ whole genome shotgun (WGS) entry which is preliminary data.</text>
</comment>
<proteinExistence type="predicted"/>
<dbReference type="GO" id="GO:0031011">
    <property type="term" value="C:Ino80 complex"/>
    <property type="evidence" value="ECO:0007669"/>
    <property type="project" value="InterPro"/>
</dbReference>
<name>A0A4Z0A1T3_9AGAM</name>
<evidence type="ECO:0000313" key="1">
    <source>
        <dbReference type="EMBL" id="TFY80420.1"/>
    </source>
</evidence>
<dbReference type="AlphaFoldDB" id="A0A4Z0A1T3"/>
<evidence type="ECO:0008006" key="3">
    <source>
        <dbReference type="Google" id="ProtNLM"/>
    </source>
</evidence>
<dbReference type="InterPro" id="IPR038014">
    <property type="entry name" value="Ies1"/>
</dbReference>
<accession>A0A4Z0A1T3</accession>
<sequence>MLAFTDETPGKPPIKVNFCDLYVNALFNSAKCSKIMRDKMNDTPAFAIEFGKISLLTNVGRINTTMAFFPEMKTALRSYHPVPSLQKTDGNVQDAPRIKNCLKAALLPGEQRSAPPSTPADIITRASNGHVPPTSIVNLLFVLTNYSTSLGPVHFEHPVEFIDLFLPTNMSSPARAKAFLWMVFHYHEGPALPNPFADDHARAHPVIIEAWNRVQTLDPLMDSDEEGLDEYARAEYQGRLRVLGAIWPQARPSDAPR</sequence>
<dbReference type="OrthoDB" id="5413003at2759"/>
<dbReference type="Proteomes" id="UP000298061">
    <property type="component" value="Unassembled WGS sequence"/>
</dbReference>
<protein>
    <recommendedName>
        <fullName evidence="3">Ino eighty subunit 1</fullName>
    </recommendedName>
</protein>
<dbReference type="STRING" id="135208.A0A4Z0A1T3"/>
<organism evidence="1 2">
    <name type="scientific">Hericium alpestre</name>
    <dbReference type="NCBI Taxonomy" id="135208"/>
    <lineage>
        <taxon>Eukaryota</taxon>
        <taxon>Fungi</taxon>
        <taxon>Dikarya</taxon>
        <taxon>Basidiomycota</taxon>
        <taxon>Agaricomycotina</taxon>
        <taxon>Agaricomycetes</taxon>
        <taxon>Russulales</taxon>
        <taxon>Hericiaceae</taxon>
        <taxon>Hericium</taxon>
    </lineage>
</organism>
<evidence type="ECO:0000313" key="2">
    <source>
        <dbReference type="Proteomes" id="UP000298061"/>
    </source>
</evidence>
<dbReference type="EMBL" id="SFCI01000342">
    <property type="protein sequence ID" value="TFY80420.1"/>
    <property type="molecule type" value="Genomic_DNA"/>
</dbReference>